<dbReference type="Pfam" id="PF12291">
    <property type="entry name" value="DUF3623"/>
    <property type="match status" value="1"/>
</dbReference>
<dbReference type="InterPro" id="IPR017496">
    <property type="entry name" value="Photo_alph_chp2"/>
</dbReference>
<dbReference type="AlphaFoldDB" id="A0A512DSH4"/>
<keyword evidence="1" id="KW-1133">Transmembrane helix</keyword>
<dbReference type="Proteomes" id="UP000321523">
    <property type="component" value="Unassembled WGS sequence"/>
</dbReference>
<evidence type="ECO:0000313" key="3">
    <source>
        <dbReference type="Proteomes" id="UP000321523"/>
    </source>
</evidence>
<feature type="transmembrane region" description="Helical" evidence="1">
    <location>
        <begin position="221"/>
        <end position="251"/>
    </location>
</feature>
<feature type="transmembrane region" description="Helical" evidence="1">
    <location>
        <begin position="67"/>
        <end position="89"/>
    </location>
</feature>
<evidence type="ECO:0000313" key="2">
    <source>
        <dbReference type="EMBL" id="GEO39424.1"/>
    </source>
</evidence>
<keyword evidence="1" id="KW-0812">Transmembrane</keyword>
<keyword evidence="3" id="KW-1185">Reference proteome</keyword>
<sequence>MPPVSDHIIPVLYTLFLWWFSTGLIVWLDGLPRRTFRWSLTGATVLAVLGLYGLAVSAQDTTVSGAFTAFTCGLIIWGWNEISFLMAFITGPRREAAPPGSAGLQRLRHAIEAIAYHELAIAASAALIVALTWDAPNQIGTWTFMVLWAMRISAKLNVFLGVPNLGSEFLPDHLKYLESFFRKRPMNCLFPVSVTLSTIAAILLVQAAGAGGNSGFETAGFTFLATLVTLALLEHWLLVLPLPAAALWNWYLNRRADSGMTTLPLRQAISTQRRR</sequence>
<proteinExistence type="predicted"/>
<accession>A0A512DSH4</accession>
<feature type="transmembrane region" description="Helical" evidence="1">
    <location>
        <begin position="38"/>
        <end position="55"/>
    </location>
</feature>
<name>A0A512DSH4_9PROT</name>
<protein>
    <recommendedName>
        <fullName evidence="4">Photosynthetic complex assembly protein 2</fullName>
    </recommendedName>
</protein>
<evidence type="ECO:0008006" key="4">
    <source>
        <dbReference type="Google" id="ProtNLM"/>
    </source>
</evidence>
<dbReference type="NCBIfam" id="TIGR03055">
    <property type="entry name" value="photo_alph_chp2"/>
    <property type="match status" value="1"/>
</dbReference>
<evidence type="ECO:0000256" key="1">
    <source>
        <dbReference type="SAM" id="Phobius"/>
    </source>
</evidence>
<feature type="transmembrane region" description="Helical" evidence="1">
    <location>
        <begin position="188"/>
        <end position="209"/>
    </location>
</feature>
<feature type="transmembrane region" description="Helical" evidence="1">
    <location>
        <begin position="12"/>
        <end position="31"/>
    </location>
</feature>
<keyword evidence="1" id="KW-0472">Membrane</keyword>
<comment type="caution">
    <text evidence="2">The sequence shown here is derived from an EMBL/GenBank/DDBJ whole genome shotgun (WGS) entry which is preliminary data.</text>
</comment>
<dbReference type="EMBL" id="BJYZ01000016">
    <property type="protein sequence ID" value="GEO39424.1"/>
    <property type="molecule type" value="Genomic_DNA"/>
</dbReference>
<reference evidence="2 3" key="1">
    <citation type="submission" date="2019-07" db="EMBL/GenBank/DDBJ databases">
        <title>Whole genome shotgun sequence of Skermanella aerolata NBRC 106429.</title>
        <authorList>
            <person name="Hosoyama A."/>
            <person name="Uohara A."/>
            <person name="Ohji S."/>
            <person name="Ichikawa N."/>
        </authorList>
    </citation>
    <scope>NUCLEOTIDE SEQUENCE [LARGE SCALE GENOMIC DNA]</scope>
    <source>
        <strain evidence="2 3">NBRC 106429</strain>
    </source>
</reference>
<organism evidence="2 3">
    <name type="scientific">Skermanella aerolata</name>
    <dbReference type="NCBI Taxonomy" id="393310"/>
    <lineage>
        <taxon>Bacteria</taxon>
        <taxon>Pseudomonadati</taxon>
        <taxon>Pseudomonadota</taxon>
        <taxon>Alphaproteobacteria</taxon>
        <taxon>Rhodospirillales</taxon>
        <taxon>Azospirillaceae</taxon>
        <taxon>Skermanella</taxon>
    </lineage>
</organism>
<gene>
    <name evidence="2" type="ORF">SAE02_35720</name>
</gene>